<dbReference type="Pfam" id="PF02616">
    <property type="entry name" value="SMC_ScpA"/>
    <property type="match status" value="1"/>
</dbReference>
<dbReference type="InterPro" id="IPR023093">
    <property type="entry name" value="ScpA-like_C"/>
</dbReference>
<dbReference type="Gene3D" id="6.10.250.2410">
    <property type="match status" value="1"/>
</dbReference>
<reference evidence="1" key="1">
    <citation type="submission" date="2020-05" db="EMBL/GenBank/DDBJ databases">
        <authorList>
            <person name="Chiriac C."/>
            <person name="Salcher M."/>
            <person name="Ghai R."/>
            <person name="Kavagutti S V."/>
        </authorList>
    </citation>
    <scope>NUCLEOTIDE SEQUENCE</scope>
</reference>
<gene>
    <name evidence="1" type="ORF">UFOPK1421_01217</name>
</gene>
<accession>A0A6J6CJI8</accession>
<dbReference type="EMBL" id="CAEZSL010000149">
    <property type="protein sequence ID" value="CAB4549998.1"/>
    <property type="molecule type" value="Genomic_DNA"/>
</dbReference>
<dbReference type="PANTHER" id="PTHR33969:SF2">
    <property type="entry name" value="SEGREGATION AND CONDENSATION PROTEIN A"/>
    <property type="match status" value="1"/>
</dbReference>
<dbReference type="Gene3D" id="1.10.10.580">
    <property type="entry name" value="Structural maintenance of chromosome 1. Chain E"/>
    <property type="match status" value="1"/>
</dbReference>
<name>A0A6J6CJI8_9ZZZZ</name>
<organism evidence="1">
    <name type="scientific">freshwater metagenome</name>
    <dbReference type="NCBI Taxonomy" id="449393"/>
    <lineage>
        <taxon>unclassified sequences</taxon>
        <taxon>metagenomes</taxon>
        <taxon>ecological metagenomes</taxon>
    </lineage>
</organism>
<dbReference type="InterPro" id="IPR003768">
    <property type="entry name" value="ScpA"/>
</dbReference>
<dbReference type="PANTHER" id="PTHR33969">
    <property type="entry name" value="SEGREGATION AND CONDENSATION PROTEIN A"/>
    <property type="match status" value="1"/>
</dbReference>
<dbReference type="AlphaFoldDB" id="A0A6J6CJI8"/>
<protein>
    <submittedName>
        <fullName evidence="1">Unannotated protein</fullName>
    </submittedName>
</protein>
<proteinExistence type="predicted"/>
<evidence type="ECO:0000313" key="1">
    <source>
        <dbReference type="EMBL" id="CAB4549998.1"/>
    </source>
</evidence>
<sequence>MAVDVSTPVFEGPFDLLLHLILKEQVDIYEVDLSVIVNSYVAEIAKMDVLDLELATEFLLIAATLVDIKARRLLPGREDIDIDEELGIWEERDLLLARLLECKTFKDVGQVFAELASAADRSYARRCGPDERFLELMPDLLEGVKPRQFLAAYMRAMAPKLAPKVDLFHVGVIKANVSDALAELVDELPRIGRISFRHLTADLVDRIEVIVRFLALLELFKQGFVELQQNEKFGDIEIVWLGDSESAMVGSMTIDDYEG</sequence>